<accession>A0ABD3IEZ5</accession>
<feature type="region of interest" description="Disordered" evidence="7">
    <location>
        <begin position="228"/>
        <end position="270"/>
    </location>
</feature>
<evidence type="ECO:0000256" key="1">
    <source>
        <dbReference type="ARBA" id="ARBA00022603"/>
    </source>
</evidence>
<dbReference type="InterPro" id="IPR029063">
    <property type="entry name" value="SAM-dependent_MTases_sf"/>
</dbReference>
<evidence type="ECO:0008006" key="12">
    <source>
        <dbReference type="Google" id="ProtNLM"/>
    </source>
</evidence>
<evidence type="ECO:0000259" key="8">
    <source>
        <dbReference type="Pfam" id="PF13649"/>
    </source>
</evidence>
<dbReference type="Pfam" id="PF22528">
    <property type="entry name" value="PRMT_C"/>
    <property type="match status" value="1"/>
</dbReference>
<gene>
    <name evidence="10" type="ORF">R1sor_018106</name>
</gene>
<comment type="catalytic activity">
    <reaction evidence="5">
        <text>L-arginyl-[protein] + S-adenosyl-L-methionine = N(omega)-methyl-L-arginyl-[protein] + S-adenosyl-L-homocysteine + H(+)</text>
        <dbReference type="Rhea" id="RHEA:48100"/>
        <dbReference type="Rhea" id="RHEA-COMP:10532"/>
        <dbReference type="Rhea" id="RHEA-COMP:11990"/>
        <dbReference type="ChEBI" id="CHEBI:15378"/>
        <dbReference type="ChEBI" id="CHEBI:29965"/>
        <dbReference type="ChEBI" id="CHEBI:57856"/>
        <dbReference type="ChEBI" id="CHEBI:59789"/>
        <dbReference type="ChEBI" id="CHEBI:65280"/>
    </reaction>
    <physiologicalReaction direction="left-to-right" evidence="5">
        <dbReference type="Rhea" id="RHEA:48101"/>
    </physiologicalReaction>
</comment>
<dbReference type="PANTHER" id="PTHR11006:SF89">
    <property type="entry name" value="PROTEIN ARGININE N-METHYLTRANSFERASE 3-RELATED"/>
    <property type="match status" value="1"/>
</dbReference>
<protein>
    <recommendedName>
        <fullName evidence="12">C2H2-type domain-containing protein</fullName>
    </recommendedName>
</protein>
<dbReference type="InterPro" id="IPR041698">
    <property type="entry name" value="Methyltransf_25"/>
</dbReference>
<dbReference type="InterPro" id="IPR036236">
    <property type="entry name" value="Znf_C2H2_sf"/>
</dbReference>
<comment type="catalytic activity">
    <reaction evidence="4">
        <text>L-arginyl-[protein] + 2 S-adenosyl-L-methionine = N(omega),N(omega)-dimethyl-L-arginyl-[protein] + 2 S-adenosyl-L-homocysteine + 2 H(+)</text>
        <dbReference type="Rhea" id="RHEA:48096"/>
        <dbReference type="Rhea" id="RHEA-COMP:10532"/>
        <dbReference type="Rhea" id="RHEA-COMP:11991"/>
        <dbReference type="ChEBI" id="CHEBI:15378"/>
        <dbReference type="ChEBI" id="CHEBI:29965"/>
        <dbReference type="ChEBI" id="CHEBI:57856"/>
        <dbReference type="ChEBI" id="CHEBI:59789"/>
        <dbReference type="ChEBI" id="CHEBI:61897"/>
        <dbReference type="EC" id="2.1.1.319"/>
    </reaction>
    <physiologicalReaction direction="left-to-right" evidence="4">
        <dbReference type="Rhea" id="RHEA:48097"/>
    </physiologicalReaction>
</comment>
<evidence type="ECO:0000259" key="9">
    <source>
        <dbReference type="Pfam" id="PF22528"/>
    </source>
</evidence>
<name>A0ABD3IEZ5_9MARC</name>
<feature type="compositionally biased region" description="Acidic residues" evidence="7">
    <location>
        <begin position="21"/>
        <end position="31"/>
    </location>
</feature>
<evidence type="ECO:0000256" key="4">
    <source>
        <dbReference type="ARBA" id="ARBA00047384"/>
    </source>
</evidence>
<dbReference type="GO" id="GO:0032259">
    <property type="term" value="P:methylation"/>
    <property type="evidence" value="ECO:0007669"/>
    <property type="project" value="UniProtKB-KW"/>
</dbReference>
<dbReference type="InterPro" id="IPR025799">
    <property type="entry name" value="Arg_MeTrfase"/>
</dbReference>
<keyword evidence="11" id="KW-1185">Reference proteome</keyword>
<dbReference type="Gene3D" id="2.70.160.11">
    <property type="entry name" value="Hnrnp arginine n-methyltransferase1"/>
    <property type="match status" value="1"/>
</dbReference>
<comment type="caution">
    <text evidence="10">The sequence shown here is derived from an EMBL/GenBank/DDBJ whole genome shotgun (WGS) entry which is preliminary data.</text>
</comment>
<evidence type="ECO:0000256" key="2">
    <source>
        <dbReference type="ARBA" id="ARBA00022679"/>
    </source>
</evidence>
<evidence type="ECO:0000256" key="7">
    <source>
        <dbReference type="SAM" id="MobiDB-lite"/>
    </source>
</evidence>
<dbReference type="GO" id="GO:0035242">
    <property type="term" value="F:protein-arginine omega-N asymmetric methyltransferase activity"/>
    <property type="evidence" value="ECO:0007669"/>
    <property type="project" value="UniProtKB-EC"/>
</dbReference>
<feature type="domain" description="Protein arginine N-methyltransferase" evidence="9">
    <location>
        <begin position="454"/>
        <end position="613"/>
    </location>
</feature>
<proteinExistence type="predicted"/>
<dbReference type="PROSITE" id="PS51678">
    <property type="entry name" value="SAM_MT_PRMT"/>
    <property type="match status" value="1"/>
</dbReference>
<reference evidence="10 11" key="1">
    <citation type="submission" date="2024-09" db="EMBL/GenBank/DDBJ databases">
        <title>Chromosome-scale assembly of Riccia sorocarpa.</title>
        <authorList>
            <person name="Paukszto L."/>
        </authorList>
    </citation>
    <scope>NUCLEOTIDE SEQUENCE [LARGE SCALE GENOMIC DNA]</scope>
    <source>
        <strain evidence="10">LP-2024</strain>
        <tissue evidence="10">Aerial parts of the thallus</tissue>
    </source>
</reference>
<keyword evidence="1 6" id="KW-0489">Methyltransferase</keyword>
<feature type="domain" description="Methyltransferase" evidence="8">
    <location>
        <begin position="334"/>
        <end position="449"/>
    </location>
</feature>
<dbReference type="SUPFAM" id="SSF57667">
    <property type="entry name" value="beta-beta-alpha zinc fingers"/>
    <property type="match status" value="1"/>
</dbReference>
<dbReference type="AlphaFoldDB" id="A0ABD3IEZ5"/>
<sequence>MATGGSSVPLESGEREIHEDSGEEDVEGWADWEADADDGEQEDAEDCICLFCDEIFTSAASVFAHCQAKHSFDFLKFRREQRLGFYDCLRLINYIRSQVADRVSPEVLIEDLKAVRASAKLECTEDDQLRGSPWSGDKYLTPYLPNDPLLYSFDDSEDEDIDDLDAAVKMTTTFEGKRGQMENSDTSNGSSAAELSESLRELMLTTDPEITAHATAILAEEISKGAEFRVEDEADDDIGDRVLWETPPETSGSSTAEDDGTSGTQGGGQLKKKKTYKVTFASVAEKEKLNINRSYFGSYSGFGIHREMLGDKVRTETYQAALMENPSLIKDAVVMDIGCGTGILSLFAAKAGASKVISVDGSEKMTAVATQVARANGLLDENISNEERTGRTGAITVVAGMIEELNSSMPVPERSVDVLVSEWMGYCLLFESMLGSVLYARDKWLKPGGAMLPDTATMYVAGFGKGGTSLSFWEDVYGFDMSTVGEEVLHDATKHPIIDVIAAKDVITDTCLLKEFDLLSMKHDDVDYTADFNVKLPPKGEHETGAVVPAEDDRLSKPVWCYGLVVWFDTGFTSRFCKEKPVNLSTSPHLPKTHWAQTLLTFREPVALGQEETMLEGNRSDRDEVGTEKLPAYKIGGRISIARSYRYRSIDISLETSAFGAGGAVKSWPVQMFDI</sequence>
<dbReference type="InterPro" id="IPR055135">
    <property type="entry name" value="PRMT_dom"/>
</dbReference>
<dbReference type="Proteomes" id="UP001633002">
    <property type="component" value="Unassembled WGS sequence"/>
</dbReference>
<dbReference type="FunFam" id="3.40.50.150:FF:000016">
    <property type="entry name" value="Protein arginine N-methyltransferase 6"/>
    <property type="match status" value="1"/>
</dbReference>
<evidence type="ECO:0000256" key="5">
    <source>
        <dbReference type="ARBA" id="ARBA00049303"/>
    </source>
</evidence>
<dbReference type="Gene3D" id="3.40.50.150">
    <property type="entry name" value="Vaccinia Virus protein VP39"/>
    <property type="match status" value="1"/>
</dbReference>
<dbReference type="PANTHER" id="PTHR11006">
    <property type="entry name" value="PROTEIN ARGININE N-METHYLTRANSFERASE"/>
    <property type="match status" value="1"/>
</dbReference>
<evidence type="ECO:0000256" key="3">
    <source>
        <dbReference type="ARBA" id="ARBA00022691"/>
    </source>
</evidence>
<dbReference type="CDD" id="cd02440">
    <property type="entry name" value="AdoMet_MTases"/>
    <property type="match status" value="1"/>
</dbReference>
<evidence type="ECO:0000313" key="11">
    <source>
        <dbReference type="Proteomes" id="UP001633002"/>
    </source>
</evidence>
<organism evidence="10 11">
    <name type="scientific">Riccia sorocarpa</name>
    <dbReference type="NCBI Taxonomy" id="122646"/>
    <lineage>
        <taxon>Eukaryota</taxon>
        <taxon>Viridiplantae</taxon>
        <taxon>Streptophyta</taxon>
        <taxon>Embryophyta</taxon>
        <taxon>Marchantiophyta</taxon>
        <taxon>Marchantiopsida</taxon>
        <taxon>Marchantiidae</taxon>
        <taxon>Marchantiales</taxon>
        <taxon>Ricciaceae</taxon>
        <taxon>Riccia</taxon>
    </lineage>
</organism>
<keyword evidence="3 6" id="KW-0949">S-adenosyl-L-methionine</keyword>
<dbReference type="SUPFAM" id="SSF53335">
    <property type="entry name" value="S-adenosyl-L-methionine-dependent methyltransferases"/>
    <property type="match status" value="1"/>
</dbReference>
<keyword evidence="2 6" id="KW-0808">Transferase</keyword>
<dbReference type="Pfam" id="PF13649">
    <property type="entry name" value="Methyltransf_25"/>
    <property type="match status" value="1"/>
</dbReference>
<dbReference type="EMBL" id="JBJQOH010000001">
    <property type="protein sequence ID" value="KAL3700084.1"/>
    <property type="molecule type" value="Genomic_DNA"/>
</dbReference>
<feature type="region of interest" description="Disordered" evidence="7">
    <location>
        <begin position="1"/>
        <end position="31"/>
    </location>
</feature>
<evidence type="ECO:0000256" key="6">
    <source>
        <dbReference type="PROSITE-ProRule" id="PRU01015"/>
    </source>
</evidence>
<evidence type="ECO:0000313" key="10">
    <source>
        <dbReference type="EMBL" id="KAL3700084.1"/>
    </source>
</evidence>
<feature type="region of interest" description="Disordered" evidence="7">
    <location>
        <begin position="175"/>
        <end position="195"/>
    </location>
</feature>